<dbReference type="AlphaFoldDB" id="A0A1M4TVM1"/>
<organism evidence="12 13">
    <name type="scientific">Lactonifactor longoviformis DSM 17459</name>
    <dbReference type="NCBI Taxonomy" id="1122155"/>
    <lineage>
        <taxon>Bacteria</taxon>
        <taxon>Bacillati</taxon>
        <taxon>Bacillota</taxon>
        <taxon>Clostridia</taxon>
        <taxon>Eubacteriales</taxon>
        <taxon>Clostridiaceae</taxon>
        <taxon>Lactonifactor</taxon>
    </lineage>
</organism>
<evidence type="ECO:0000313" key="13">
    <source>
        <dbReference type="Proteomes" id="UP000184245"/>
    </source>
</evidence>
<feature type="transmembrane region" description="Helical" evidence="11">
    <location>
        <begin position="234"/>
        <end position="251"/>
    </location>
</feature>
<evidence type="ECO:0000313" key="12">
    <source>
        <dbReference type="EMBL" id="SHE48529.1"/>
    </source>
</evidence>
<evidence type="ECO:0000256" key="6">
    <source>
        <dbReference type="ARBA" id="ARBA00022692"/>
    </source>
</evidence>
<dbReference type="GO" id="GO:0005886">
    <property type="term" value="C:plasma membrane"/>
    <property type="evidence" value="ECO:0007669"/>
    <property type="project" value="UniProtKB-SubCell"/>
</dbReference>
<dbReference type="GO" id="GO:0022857">
    <property type="term" value="F:transmembrane transporter activity"/>
    <property type="evidence" value="ECO:0007669"/>
    <property type="project" value="InterPro"/>
</dbReference>
<evidence type="ECO:0000256" key="3">
    <source>
        <dbReference type="ARBA" id="ARBA00022475"/>
    </source>
</evidence>
<feature type="transmembrane region" description="Helical" evidence="11">
    <location>
        <begin position="14"/>
        <end position="37"/>
    </location>
</feature>
<dbReference type="PANTHER" id="PTHR32196:SF32">
    <property type="entry name" value="XYLOSE TRANSPORT SYSTEM PERMEASE PROTEIN XYLH"/>
    <property type="match status" value="1"/>
</dbReference>
<keyword evidence="5" id="KW-0762">Sugar transport</keyword>
<evidence type="ECO:0000256" key="10">
    <source>
        <dbReference type="ARBA" id="ARBA00035686"/>
    </source>
</evidence>
<dbReference type="STRING" id="1122155.SAMN02745158_00610"/>
<feature type="transmembrane region" description="Helical" evidence="11">
    <location>
        <begin position="44"/>
        <end position="63"/>
    </location>
</feature>
<dbReference type="Pfam" id="PF02653">
    <property type="entry name" value="BPD_transp_2"/>
    <property type="match status" value="2"/>
</dbReference>
<feature type="transmembrane region" description="Helical" evidence="11">
    <location>
        <begin position="283"/>
        <end position="302"/>
    </location>
</feature>
<evidence type="ECO:0000256" key="1">
    <source>
        <dbReference type="ARBA" id="ARBA00004651"/>
    </source>
</evidence>
<evidence type="ECO:0000256" key="9">
    <source>
        <dbReference type="ARBA" id="ARBA00035611"/>
    </source>
</evidence>
<dbReference type="EMBL" id="FQVI01000002">
    <property type="protein sequence ID" value="SHE48529.1"/>
    <property type="molecule type" value="Genomic_DNA"/>
</dbReference>
<dbReference type="CDD" id="cd06579">
    <property type="entry name" value="TM_PBP1_transp_AraH_like"/>
    <property type="match status" value="1"/>
</dbReference>
<feature type="transmembrane region" description="Helical" evidence="11">
    <location>
        <begin position="210"/>
        <end position="228"/>
    </location>
</feature>
<evidence type="ECO:0000256" key="7">
    <source>
        <dbReference type="ARBA" id="ARBA00022989"/>
    </source>
</evidence>
<feature type="transmembrane region" description="Helical" evidence="11">
    <location>
        <begin position="171"/>
        <end position="189"/>
    </location>
</feature>
<evidence type="ECO:0000256" key="11">
    <source>
        <dbReference type="SAM" id="Phobius"/>
    </source>
</evidence>
<keyword evidence="13" id="KW-1185">Reference proteome</keyword>
<name>A0A1M4TVM1_9CLOT</name>
<accession>A0A1M4TVM1</accession>
<proteinExistence type="predicted"/>
<keyword evidence="2" id="KW-0813">Transport</keyword>
<reference evidence="12 13" key="1">
    <citation type="submission" date="2016-11" db="EMBL/GenBank/DDBJ databases">
        <authorList>
            <person name="Jaros S."/>
            <person name="Januszkiewicz K."/>
            <person name="Wedrychowicz H."/>
        </authorList>
    </citation>
    <scope>NUCLEOTIDE SEQUENCE [LARGE SCALE GENOMIC DNA]</scope>
    <source>
        <strain evidence="12 13">DSM 17459</strain>
    </source>
</reference>
<comment type="subcellular location">
    <subcellularLocation>
        <location evidence="1">Cell membrane</location>
        <topology evidence="1">Multi-pass membrane protein</topology>
    </subcellularLocation>
</comment>
<keyword evidence="8 11" id="KW-0472">Membrane</keyword>
<sequence length="387" mass="41113">MNQGRKFHLDFKKYGMVIALVVITALFQWLTEGVLLAPMNISKLLMQNGYILILAIGMLPIILTGDIDLSVGSVVALVGAVTSKLLVGEARMPVALGIAIGLLVGILIGIWHGFWIAYVKVPAFIATLAGMLFFRGLTLVITQGKTIGPYPDAYQYIAQAYLPDVGGASQIHLTTILIGAALIVVFLITQLQKRRREISYGFAVSGSGVYTLKLVVMAGLIAFATYWFTRFKGAPVILLILGLLTFVYSFVTEKTVLGRHIYALGGNERATALSGIKTKRVKFMTFVNMGLLAAFAGIVYSARINCANPTAGDGFELDAIAACYIGGASASGGVGRISGAIVGGLVMGVLNNGMSIIGVGTDWQKSIKGLVLLAAVVFDIVNQTKKK</sequence>
<dbReference type="PANTHER" id="PTHR32196">
    <property type="entry name" value="ABC TRANSPORTER PERMEASE PROTEIN YPHD-RELATED-RELATED"/>
    <property type="match status" value="1"/>
</dbReference>
<dbReference type="RefSeq" id="WP_072848900.1">
    <property type="nucleotide sequence ID" value="NZ_FQVI01000002.1"/>
</dbReference>
<dbReference type="Proteomes" id="UP000184245">
    <property type="component" value="Unassembled WGS sequence"/>
</dbReference>
<evidence type="ECO:0000256" key="2">
    <source>
        <dbReference type="ARBA" id="ARBA00022448"/>
    </source>
</evidence>
<keyword evidence="7 11" id="KW-1133">Transmembrane helix</keyword>
<protein>
    <recommendedName>
        <fullName evidence="10">Xylose transport system permease protein XylH</fullName>
    </recommendedName>
</protein>
<evidence type="ECO:0000256" key="8">
    <source>
        <dbReference type="ARBA" id="ARBA00023136"/>
    </source>
</evidence>
<feature type="transmembrane region" description="Helical" evidence="11">
    <location>
        <begin position="94"/>
        <end position="118"/>
    </location>
</feature>
<keyword evidence="6 11" id="KW-0812">Transmembrane</keyword>
<dbReference type="InterPro" id="IPR001851">
    <property type="entry name" value="ABC_transp_permease"/>
</dbReference>
<evidence type="ECO:0000256" key="5">
    <source>
        <dbReference type="ARBA" id="ARBA00022597"/>
    </source>
</evidence>
<gene>
    <name evidence="12" type="ORF">SAMN02745158_00610</name>
</gene>
<keyword evidence="4" id="KW-0997">Cell inner membrane</keyword>
<evidence type="ECO:0000256" key="4">
    <source>
        <dbReference type="ARBA" id="ARBA00022519"/>
    </source>
</evidence>
<dbReference type="NCBIfam" id="NF040906">
    <property type="entry name" value="GguB"/>
    <property type="match status" value="1"/>
</dbReference>
<comment type="function">
    <text evidence="9">Part of the binding-protein-dependent transport system for D-xylose. Probably responsible for the translocation of the substrate across the membrane.</text>
</comment>
<keyword evidence="3" id="KW-1003">Cell membrane</keyword>